<dbReference type="GO" id="GO:0016829">
    <property type="term" value="F:lyase activity"/>
    <property type="evidence" value="ECO:0007669"/>
    <property type="project" value="UniProtKB-KW"/>
</dbReference>
<protein>
    <submittedName>
        <fullName evidence="2">Poly(Beta-D-mannuronate) lyase</fullName>
    </submittedName>
</protein>
<evidence type="ECO:0000313" key="3">
    <source>
        <dbReference type="Proteomes" id="UP000184543"/>
    </source>
</evidence>
<feature type="region of interest" description="Disordered" evidence="1">
    <location>
        <begin position="751"/>
        <end position="787"/>
    </location>
</feature>
<dbReference type="SUPFAM" id="SSF51126">
    <property type="entry name" value="Pectin lyase-like"/>
    <property type="match status" value="2"/>
</dbReference>
<name>A0A1M6MWI1_9FLAO</name>
<keyword evidence="2" id="KW-0456">Lyase</keyword>
<dbReference type="AlphaFoldDB" id="A0A1M6MWI1"/>
<keyword evidence="3" id="KW-1185">Reference proteome</keyword>
<evidence type="ECO:0000313" key="2">
    <source>
        <dbReference type="EMBL" id="SHJ87835.1"/>
    </source>
</evidence>
<dbReference type="Proteomes" id="UP000184543">
    <property type="component" value="Unassembled WGS sequence"/>
</dbReference>
<sequence>MVNQLTVMKGHNVFYLLFSLIIVSCGQGKNGQATSRGQVATVEEFHERVARALPGDTIVLANGVWQDAELLFEANGTEEKPIVLSVEEKGKVSLEGKSNLRIAGNHLVVEGLVFKNGFTPTNEVISFRKDSETLANNCRLTETVIDRYNNPERHETDTWVAIYGKNNRVDHNHLAGKNTKGVTMIVRLNSKESQENNHLIDHNYFGHRPNLGSNGGETLRIGTSHYSMTNSKTLVESNYFDRCNGEHEIISNKSNQNTYKYNTFYECTGTLTMRHGNETLVDGNVFIGNNKPSTGGIRVINGQQTVINNYGIGLTGYRFRGAFVIMNGVPNSPINRYFQVEDAKVANNTFIDCDHVQLCAGSDAERSAVPINSIVADNIFYNEKKDDVFTVYDDISGIDFENNIISPNIKPIAEGFVKKALDLKKNEMGLLVPADESLKVGAKISDKIATKENTGVSWYSKADWSVPLSSGKTIQVEAGLNSLFDAAKNSEPGDILELTSEGPYNNTKAIAVTHPLTVKGATGTKPVVLFEKKSLFDIENGGALRLEGLRFDGENAPDDNGNSVISTSKYSMNQNYKLFVENCDFVNLDVNHSFDVIRVYKNTFADTVSVKNSHFEAVTGNVMAFDKETDDIGIYNVEYVILKNNSFKNIGGAALRLYRGGTDESTFGPFLEIDHSVFDNVGHDKRNKYDAAISLYGVQEIDIKNNIFKDSKAINMHLVVGEPIVKIRNNALSNSEKLKVTGDQKYSVENQWQLPPKFSGKGDYSLSDDSPLKGKATDGSDLGLKHN</sequence>
<organism evidence="2 3">
    <name type="scientific">Pseudozobellia thermophila</name>
    <dbReference type="NCBI Taxonomy" id="192903"/>
    <lineage>
        <taxon>Bacteria</taxon>
        <taxon>Pseudomonadati</taxon>
        <taxon>Bacteroidota</taxon>
        <taxon>Flavobacteriia</taxon>
        <taxon>Flavobacteriales</taxon>
        <taxon>Flavobacteriaceae</taxon>
        <taxon>Pseudozobellia</taxon>
    </lineage>
</organism>
<dbReference type="InterPro" id="IPR039513">
    <property type="entry name" value="PL-6"/>
</dbReference>
<reference evidence="3" key="1">
    <citation type="submission" date="2016-11" db="EMBL/GenBank/DDBJ databases">
        <authorList>
            <person name="Varghese N."/>
            <person name="Submissions S."/>
        </authorList>
    </citation>
    <scope>NUCLEOTIDE SEQUENCE [LARGE SCALE GENOMIC DNA]</scope>
    <source>
        <strain evidence="3">DSM 19858</strain>
    </source>
</reference>
<evidence type="ECO:0000256" key="1">
    <source>
        <dbReference type="SAM" id="MobiDB-lite"/>
    </source>
</evidence>
<dbReference type="EMBL" id="FQYU01000011">
    <property type="protein sequence ID" value="SHJ87835.1"/>
    <property type="molecule type" value="Genomic_DNA"/>
</dbReference>
<dbReference type="Pfam" id="PF14592">
    <property type="entry name" value="Chondroitinas_B"/>
    <property type="match status" value="1"/>
</dbReference>
<dbReference type="STRING" id="192903.SAMN04488513_11135"/>
<proteinExistence type="predicted"/>
<dbReference type="InterPro" id="IPR011050">
    <property type="entry name" value="Pectin_lyase_fold/virulence"/>
</dbReference>
<accession>A0A1M6MWI1</accession>
<gene>
    <name evidence="2" type="ORF">SAMN04488513_11135</name>
</gene>
<dbReference type="Gene3D" id="2.160.20.10">
    <property type="entry name" value="Single-stranded right-handed beta-helix, Pectin lyase-like"/>
    <property type="match status" value="2"/>
</dbReference>
<dbReference type="CDD" id="cd14251">
    <property type="entry name" value="PL-6"/>
    <property type="match status" value="1"/>
</dbReference>
<dbReference type="InterPro" id="IPR012334">
    <property type="entry name" value="Pectin_lyas_fold"/>
</dbReference>